<evidence type="ECO:0000256" key="3">
    <source>
        <dbReference type="ARBA" id="ARBA00022771"/>
    </source>
</evidence>
<evidence type="ECO:0000256" key="6">
    <source>
        <dbReference type="ARBA" id="ARBA00023242"/>
    </source>
</evidence>
<comment type="subcellular location">
    <subcellularLocation>
        <location evidence="1">Nucleus</location>
    </subcellularLocation>
</comment>
<keyword evidence="4" id="KW-0862">Zinc</keyword>
<name>A0ABR0WR86_REHGL</name>
<dbReference type="InterPro" id="IPR008906">
    <property type="entry name" value="HATC_C_dom"/>
</dbReference>
<dbReference type="InterPro" id="IPR052035">
    <property type="entry name" value="ZnF_BED_domain_contain"/>
</dbReference>
<organism evidence="9 10">
    <name type="scientific">Rehmannia glutinosa</name>
    <name type="common">Chinese foxglove</name>
    <dbReference type="NCBI Taxonomy" id="99300"/>
    <lineage>
        <taxon>Eukaryota</taxon>
        <taxon>Viridiplantae</taxon>
        <taxon>Streptophyta</taxon>
        <taxon>Embryophyta</taxon>
        <taxon>Tracheophyta</taxon>
        <taxon>Spermatophyta</taxon>
        <taxon>Magnoliopsida</taxon>
        <taxon>eudicotyledons</taxon>
        <taxon>Gunneridae</taxon>
        <taxon>Pentapetalae</taxon>
        <taxon>asterids</taxon>
        <taxon>lamiids</taxon>
        <taxon>Lamiales</taxon>
        <taxon>Orobanchaceae</taxon>
        <taxon>Rehmannieae</taxon>
        <taxon>Rehmannia</taxon>
    </lineage>
</organism>
<evidence type="ECO:0000313" key="10">
    <source>
        <dbReference type="Proteomes" id="UP001318860"/>
    </source>
</evidence>
<dbReference type="Pfam" id="PF14372">
    <property type="entry name" value="hAT-like_RNase-H"/>
    <property type="match status" value="1"/>
</dbReference>
<keyword evidence="2" id="KW-0479">Metal-binding</keyword>
<protein>
    <recommendedName>
        <fullName evidence="11">Zinc finger BED domain-containing protein</fullName>
    </recommendedName>
</protein>
<evidence type="ECO:0000256" key="5">
    <source>
        <dbReference type="ARBA" id="ARBA00023125"/>
    </source>
</evidence>
<dbReference type="PANTHER" id="PTHR46481:SF10">
    <property type="entry name" value="ZINC FINGER BED DOMAIN-CONTAINING PROTEIN 39"/>
    <property type="match status" value="1"/>
</dbReference>
<accession>A0ABR0WR86</accession>
<evidence type="ECO:0000259" key="7">
    <source>
        <dbReference type="Pfam" id="PF05699"/>
    </source>
</evidence>
<dbReference type="PANTHER" id="PTHR46481">
    <property type="entry name" value="ZINC FINGER BED DOMAIN-CONTAINING PROTEIN 4"/>
    <property type="match status" value="1"/>
</dbReference>
<evidence type="ECO:0000259" key="8">
    <source>
        <dbReference type="Pfam" id="PF14372"/>
    </source>
</evidence>
<dbReference type="InterPro" id="IPR025525">
    <property type="entry name" value="hAT-like_transposase_RNase-H"/>
</dbReference>
<keyword evidence="6" id="KW-0539">Nucleus</keyword>
<evidence type="ECO:0000313" key="9">
    <source>
        <dbReference type="EMBL" id="KAK6148859.1"/>
    </source>
</evidence>
<sequence length="577" mass="66789">MADNSVSSQVGSNEIENETETLPYSHELMIKKITRCTISLGLSLNQIATPSFVPFMKALNPHYELIDHRDVIKEAIKEFADLKKELLSTFASLSHRVALACDVWRNENELDFIRITAHWIDSDWSMQRRIINFKMLDFPCAASISDPVVKSLDAWGIKDKTFSLTVDDVCDNADAVGEIKNAVHPILDGKLFRVRCVNRVLSLCILDGLDLVNEMLTKIRNGFGKPVFNPESYISLCEKYGLKPKYNMFDDGYNWDSTLEMLKRCMPYKDVLNEFIARHWPDEKSDEITEQDWEVASIYIRFLNVFYEAVDCISSNYCPTSSGVLLQLVNIAKLFSEYRGSVMFEEKFLPMEEKFLKHYDKIPDLFCLATVMDPRIKLSGCECLLESFYQCTDNTKVNLEEEKKEISNLLHEMYNVYTSQSSEKQQPSSEPSASFRTSDFAWSLISQKKRKTENPAFNELTFYLESPHVFEEYFDLLTWWESHELMYPVLATMARDLLTTPASTLAPDCAFMRNVEKKIKDKSYHLNGAFLEIYTCLRDWFNAELGSQGDREPYDEEEMCCEFDDQEIPVHEELEDP</sequence>
<evidence type="ECO:0000256" key="4">
    <source>
        <dbReference type="ARBA" id="ARBA00022833"/>
    </source>
</evidence>
<dbReference type="InterPro" id="IPR012337">
    <property type="entry name" value="RNaseH-like_sf"/>
</dbReference>
<dbReference type="SUPFAM" id="SSF53098">
    <property type="entry name" value="Ribonuclease H-like"/>
    <property type="match status" value="1"/>
</dbReference>
<keyword evidence="3" id="KW-0863">Zinc-finger</keyword>
<keyword evidence="5" id="KW-0238">DNA-binding</keyword>
<dbReference type="Pfam" id="PF05699">
    <property type="entry name" value="Dimer_Tnp_hAT"/>
    <property type="match status" value="1"/>
</dbReference>
<comment type="caution">
    <text evidence="9">The sequence shown here is derived from an EMBL/GenBank/DDBJ whole genome shotgun (WGS) entry which is preliminary data.</text>
</comment>
<reference evidence="9 10" key="1">
    <citation type="journal article" date="2021" name="Comput. Struct. Biotechnol. J.">
        <title>De novo genome assembly of the potent medicinal plant Rehmannia glutinosa using nanopore technology.</title>
        <authorList>
            <person name="Ma L."/>
            <person name="Dong C."/>
            <person name="Song C."/>
            <person name="Wang X."/>
            <person name="Zheng X."/>
            <person name="Niu Y."/>
            <person name="Chen S."/>
            <person name="Feng W."/>
        </authorList>
    </citation>
    <scope>NUCLEOTIDE SEQUENCE [LARGE SCALE GENOMIC DNA]</scope>
    <source>
        <strain evidence="9">DH-2019</strain>
    </source>
</reference>
<evidence type="ECO:0008006" key="11">
    <source>
        <dbReference type="Google" id="ProtNLM"/>
    </source>
</evidence>
<keyword evidence="10" id="KW-1185">Reference proteome</keyword>
<gene>
    <name evidence="9" type="ORF">DH2020_016384</name>
</gene>
<feature type="domain" description="hAT-like transposase RNase-H fold" evidence="8">
    <location>
        <begin position="314"/>
        <end position="417"/>
    </location>
</feature>
<dbReference type="EMBL" id="JABTTQ020000009">
    <property type="protein sequence ID" value="KAK6148859.1"/>
    <property type="molecule type" value="Genomic_DNA"/>
</dbReference>
<evidence type="ECO:0000256" key="2">
    <source>
        <dbReference type="ARBA" id="ARBA00022723"/>
    </source>
</evidence>
<feature type="domain" description="HAT C-terminal dimerisation" evidence="7">
    <location>
        <begin position="459"/>
        <end position="541"/>
    </location>
</feature>
<dbReference type="Proteomes" id="UP001318860">
    <property type="component" value="Unassembled WGS sequence"/>
</dbReference>
<evidence type="ECO:0000256" key="1">
    <source>
        <dbReference type="ARBA" id="ARBA00004123"/>
    </source>
</evidence>
<proteinExistence type="predicted"/>